<feature type="signal peptide" evidence="1">
    <location>
        <begin position="1"/>
        <end position="20"/>
    </location>
</feature>
<comment type="caution">
    <text evidence="3">The sequence shown here is derived from an EMBL/GenBank/DDBJ whole genome shotgun (WGS) entry which is preliminary data.</text>
</comment>
<evidence type="ECO:0000313" key="3">
    <source>
        <dbReference type="EMBL" id="RFM30240.1"/>
    </source>
</evidence>
<organism evidence="3 4">
    <name type="scientific">Deminuibacter soli</name>
    <dbReference type="NCBI Taxonomy" id="2291815"/>
    <lineage>
        <taxon>Bacteria</taxon>
        <taxon>Pseudomonadati</taxon>
        <taxon>Bacteroidota</taxon>
        <taxon>Chitinophagia</taxon>
        <taxon>Chitinophagales</taxon>
        <taxon>Chitinophagaceae</taxon>
        <taxon>Deminuibacter</taxon>
    </lineage>
</organism>
<dbReference type="SUPFAM" id="SSF51338">
    <property type="entry name" value="Composite domain of metallo-dependent hydrolases"/>
    <property type="match status" value="1"/>
</dbReference>
<keyword evidence="4" id="KW-1185">Reference proteome</keyword>
<accession>A0A3E1NQQ6</accession>
<keyword evidence="3" id="KW-0378">Hydrolase</keyword>
<dbReference type="PANTHER" id="PTHR43135">
    <property type="entry name" value="ALPHA-D-RIBOSE 1-METHYLPHOSPHONATE 5-TRIPHOSPHATE DIPHOSPHATASE"/>
    <property type="match status" value="1"/>
</dbReference>
<dbReference type="EMBL" id="QTJU01000001">
    <property type="protein sequence ID" value="RFM30240.1"/>
    <property type="molecule type" value="Genomic_DNA"/>
</dbReference>
<dbReference type="InterPro" id="IPR032466">
    <property type="entry name" value="Metal_Hydrolase"/>
</dbReference>
<dbReference type="OrthoDB" id="783596at2"/>
<reference evidence="3 4" key="1">
    <citation type="submission" date="2018-08" db="EMBL/GenBank/DDBJ databases">
        <title>Chitinophagaceae sp. K23C18032701, a novel bacterium isolated from forest soil.</title>
        <authorList>
            <person name="Wang C."/>
        </authorList>
    </citation>
    <scope>NUCLEOTIDE SEQUENCE [LARGE SCALE GENOMIC DNA]</scope>
    <source>
        <strain evidence="3 4">K23C18032701</strain>
    </source>
</reference>
<dbReference type="GO" id="GO:0016810">
    <property type="term" value="F:hydrolase activity, acting on carbon-nitrogen (but not peptide) bonds"/>
    <property type="evidence" value="ECO:0007669"/>
    <property type="project" value="InterPro"/>
</dbReference>
<name>A0A3E1NQQ6_9BACT</name>
<feature type="chain" id="PRO_5017591688" evidence="1">
    <location>
        <begin position="21"/>
        <end position="437"/>
    </location>
</feature>
<dbReference type="InterPro" id="IPR051781">
    <property type="entry name" value="Metallo-dep_Hydrolase"/>
</dbReference>
<dbReference type="RefSeq" id="WP_116845996.1">
    <property type="nucleotide sequence ID" value="NZ_QTJU01000001.1"/>
</dbReference>
<dbReference type="SUPFAM" id="SSF51556">
    <property type="entry name" value="Metallo-dependent hydrolases"/>
    <property type="match status" value="1"/>
</dbReference>
<dbReference type="InterPro" id="IPR011059">
    <property type="entry name" value="Metal-dep_hydrolase_composite"/>
</dbReference>
<proteinExistence type="predicted"/>
<evidence type="ECO:0000259" key="2">
    <source>
        <dbReference type="Pfam" id="PF01979"/>
    </source>
</evidence>
<evidence type="ECO:0000313" key="4">
    <source>
        <dbReference type="Proteomes" id="UP000261284"/>
    </source>
</evidence>
<dbReference type="Gene3D" id="3.20.20.140">
    <property type="entry name" value="Metal-dependent hydrolases"/>
    <property type="match status" value="1"/>
</dbReference>
<feature type="domain" description="Amidohydrolase-related" evidence="2">
    <location>
        <begin position="353"/>
        <end position="402"/>
    </location>
</feature>
<dbReference type="AlphaFoldDB" id="A0A3E1NQQ6"/>
<gene>
    <name evidence="3" type="ORF">DXN05_04530</name>
</gene>
<dbReference type="Proteomes" id="UP000261284">
    <property type="component" value="Unassembled WGS sequence"/>
</dbReference>
<dbReference type="PANTHER" id="PTHR43135:SF3">
    <property type="entry name" value="ALPHA-D-RIBOSE 1-METHYLPHOSPHONATE 5-TRIPHOSPHATE DIPHOSPHATASE"/>
    <property type="match status" value="1"/>
</dbReference>
<dbReference type="InterPro" id="IPR006680">
    <property type="entry name" value="Amidohydro-rel"/>
</dbReference>
<keyword evidence="1" id="KW-0732">Signal</keyword>
<protein>
    <submittedName>
        <fullName evidence="3">Amidohydrolase</fullName>
    </submittedName>
</protein>
<sequence>MKKYIVTLSAFLALAVTTKAQDDVYPTKAYTGRLYITNGTVHVGNGQVLENATIAVENGKIIQVGQNVPVPADVKVFDAKGKQVYPGLILPVTDLGLKEIANGVRGSNDYEELGEINPSVRAIAAYNTDSKIIGSLRANGILLAGVTPQGGSISGSSSVVQLDAWNWEDASYKIDQAIHLNMPTFITRPNRFAAFLGIRGEQAPDATKQALEKVQELKSFFQQAKAYLAESSHKQENLKFEAVKGLFDKRQKLFVHADQVKQMMVAIDFVKDFGLDVVIVGGSESYQIADLLKQNNIAVILNEQHALPSAEDDDVDQPFKTPATLKNAGVLFALNDTHDESRYRNLPFNAGTAAAYGLTKEEALQAITLNSAKILGVDDKTGSLEVGKDANIVISEGDILDMKSSLISKCFIQGRDVSLDNKQKQLYERYKYKYGLN</sequence>
<dbReference type="Pfam" id="PF01979">
    <property type="entry name" value="Amidohydro_1"/>
    <property type="match status" value="1"/>
</dbReference>
<dbReference type="Gene3D" id="2.30.40.10">
    <property type="entry name" value="Urease, subunit C, domain 1"/>
    <property type="match status" value="1"/>
</dbReference>
<evidence type="ECO:0000256" key="1">
    <source>
        <dbReference type="SAM" id="SignalP"/>
    </source>
</evidence>